<comment type="subcellular location">
    <subcellularLocation>
        <location evidence="1">Membrane</location>
        <topology evidence="1">Multi-pass membrane protein</topology>
    </subcellularLocation>
</comment>
<comment type="caution">
    <text evidence="5">The sequence shown here is derived from an EMBL/GenBank/DDBJ whole genome shotgun (WGS) entry which is preliminary data.</text>
</comment>
<evidence type="ECO:0000256" key="3">
    <source>
        <dbReference type="ARBA" id="ARBA00022989"/>
    </source>
</evidence>
<reference evidence="5 6" key="1">
    <citation type="submission" date="2020-01" db="EMBL/GenBank/DDBJ databases">
        <title>Aspergillus terreus IFO 6365 whole genome shotgun sequence.</title>
        <authorList>
            <person name="Kanamasa S."/>
            <person name="Takahashi H."/>
        </authorList>
    </citation>
    <scope>NUCLEOTIDE SEQUENCE [LARGE SCALE GENOMIC DNA]</scope>
    <source>
        <strain evidence="5 6">IFO 6365</strain>
    </source>
</reference>
<evidence type="ECO:0000313" key="6">
    <source>
        <dbReference type="Proteomes" id="UP000452235"/>
    </source>
</evidence>
<name>A0A5M3YKW3_ASPTE</name>
<evidence type="ECO:0000256" key="1">
    <source>
        <dbReference type="ARBA" id="ARBA00004141"/>
    </source>
</evidence>
<keyword evidence="3" id="KW-1133">Transmembrane helix</keyword>
<keyword evidence="4" id="KW-0472">Membrane</keyword>
<dbReference type="EMBL" id="BLJY01000001">
    <property type="protein sequence ID" value="GFF11895.1"/>
    <property type="molecule type" value="Genomic_DNA"/>
</dbReference>
<keyword evidence="2" id="KW-0812">Transmembrane</keyword>
<evidence type="ECO:0000256" key="2">
    <source>
        <dbReference type="ARBA" id="ARBA00022692"/>
    </source>
</evidence>
<dbReference type="AlphaFoldDB" id="A0A5M3YKW3"/>
<evidence type="ECO:0000313" key="5">
    <source>
        <dbReference type="EMBL" id="GFF11895.1"/>
    </source>
</evidence>
<keyword evidence="6" id="KW-1185">Reference proteome</keyword>
<dbReference type="PANTHER" id="PTHR23502:SF160">
    <property type="entry name" value="MAJOR FACILITATOR SUPERFAMILY (MFS) PROFILE DOMAIN-CONTAINING PROTEIN-RELATED"/>
    <property type="match status" value="1"/>
</dbReference>
<dbReference type="PANTHER" id="PTHR23502">
    <property type="entry name" value="MAJOR FACILITATOR SUPERFAMILY"/>
    <property type="match status" value="1"/>
</dbReference>
<dbReference type="Gene3D" id="1.20.1250.20">
    <property type="entry name" value="MFS general substrate transporter like domains"/>
    <property type="match status" value="1"/>
</dbReference>
<dbReference type="Proteomes" id="UP000452235">
    <property type="component" value="Unassembled WGS sequence"/>
</dbReference>
<dbReference type="InterPro" id="IPR011701">
    <property type="entry name" value="MFS"/>
</dbReference>
<gene>
    <name evidence="5" type="ORF">ATEIFO6365_0001011500</name>
</gene>
<dbReference type="GO" id="GO:0005886">
    <property type="term" value="C:plasma membrane"/>
    <property type="evidence" value="ECO:0007669"/>
    <property type="project" value="TreeGrafter"/>
</dbReference>
<dbReference type="SUPFAM" id="SSF103473">
    <property type="entry name" value="MFS general substrate transporter"/>
    <property type="match status" value="1"/>
</dbReference>
<evidence type="ECO:0000256" key="4">
    <source>
        <dbReference type="ARBA" id="ARBA00023136"/>
    </source>
</evidence>
<dbReference type="Pfam" id="PF07690">
    <property type="entry name" value="MFS_1"/>
    <property type="match status" value="1"/>
</dbReference>
<proteinExistence type="predicted"/>
<dbReference type="GO" id="GO:0022857">
    <property type="term" value="F:transmembrane transporter activity"/>
    <property type="evidence" value="ECO:0007669"/>
    <property type="project" value="InterPro"/>
</dbReference>
<dbReference type="OrthoDB" id="268400at2759"/>
<dbReference type="InterPro" id="IPR020846">
    <property type="entry name" value="MFS_dom"/>
</dbReference>
<dbReference type="PROSITE" id="PS50850">
    <property type="entry name" value="MFS"/>
    <property type="match status" value="1"/>
</dbReference>
<dbReference type="InterPro" id="IPR036259">
    <property type="entry name" value="MFS_trans_sf"/>
</dbReference>
<sequence length="487" mass="52984">MMGRTSSPNNPIISPQDWPLWWRITVLLNVSVYTMLGNMFAAGITPLFALIMEDLKVNTVKVSTLSSYALLALGLSNLFAVVAAKYIGKRYAILTSIAVFTAANAWAAYTTSFDSLLATRFVGGLAGGFIEALGPEMVVETFQEKRLASAMVVYVAFMAGGSALGPVLAGLIGTGTGEWQWYFKFLAIFSGTTTLACILMLPETTTDSLSVSYGDRPEAPVSKTDVEIVEHSETNSNPQQEVMLWDLWVSRSFKVRSSDWSRDQNALQYLYMPFLTLYHPAVLVTIIVFGLTIGWTVVCSIVFSNVFQEPPMLWTARAVGLFSIAPLIGLIAGLPIGGILADNLSARSAKRNSGFHVPESRLLLVTIGGVFSPAGALMIGLTMNYHTHWIGPAIGWALLSLGLTASANILLTYAVDSDPYRAAHIALLVNVVKNLLAFGVSFRSMDWYLRDGPLKQFGAMAGGLWASYLLVIPLYFFGAKIRARFYS</sequence>
<dbReference type="VEuPathDB" id="FungiDB:ATEG_01098"/>
<accession>A0A5M3YKW3</accession>
<protein>
    <submittedName>
        <fullName evidence="5">Related to HOL1 protein</fullName>
    </submittedName>
</protein>
<organism evidence="5 6">
    <name type="scientific">Aspergillus terreus</name>
    <dbReference type="NCBI Taxonomy" id="33178"/>
    <lineage>
        <taxon>Eukaryota</taxon>
        <taxon>Fungi</taxon>
        <taxon>Dikarya</taxon>
        <taxon>Ascomycota</taxon>
        <taxon>Pezizomycotina</taxon>
        <taxon>Eurotiomycetes</taxon>
        <taxon>Eurotiomycetidae</taxon>
        <taxon>Eurotiales</taxon>
        <taxon>Aspergillaceae</taxon>
        <taxon>Aspergillus</taxon>
        <taxon>Aspergillus subgen. Circumdati</taxon>
    </lineage>
</organism>